<proteinExistence type="predicted"/>
<sequence length="58" mass="6389">MTELVSSTNKKTFPFPMPISGSDLVVWKHQFYRQIGSSLIAIGFVLMDMKPEASNAAA</sequence>
<dbReference type="EMBL" id="CP009885">
    <property type="protein sequence ID" value="ALR05836.2"/>
    <property type="molecule type" value="Genomic_DNA"/>
</dbReference>
<evidence type="ECO:0000313" key="2">
    <source>
        <dbReference type="Proteomes" id="UP000196980"/>
    </source>
</evidence>
<accession>A0ABC8ABT6</accession>
<dbReference type="RefSeq" id="WP_167701464.1">
    <property type="nucleotide sequence ID" value="NZ_CP009885.1"/>
</dbReference>
<gene>
    <name evidence="1" type="ORF">XFHB_02055</name>
</gene>
<protein>
    <submittedName>
        <fullName evidence="1">Uncharacterized protein</fullName>
    </submittedName>
</protein>
<dbReference type="AlphaFoldDB" id="A0ABC8ABT6"/>
<dbReference type="KEGG" id="xfh:XFHB_02055"/>
<dbReference type="Proteomes" id="UP000196980">
    <property type="component" value="Chromosome"/>
</dbReference>
<reference evidence="2" key="1">
    <citation type="submission" date="2014-11" db="EMBL/GenBank/DDBJ databases">
        <title>Xylella fastidiosa Hib4 Genome Sequencing.</title>
        <authorList>
            <person name="Pierry P.M."/>
            <person name="da Silva A.M."/>
        </authorList>
    </citation>
    <scope>NUCLEOTIDE SEQUENCE [LARGE SCALE GENOMIC DNA]</scope>
    <source>
        <strain evidence="2">Hib4</strain>
    </source>
</reference>
<evidence type="ECO:0000313" key="1">
    <source>
        <dbReference type="EMBL" id="ALR05836.2"/>
    </source>
</evidence>
<name>A0ABC8ABT6_XYLFS</name>
<organism evidence="1 2">
    <name type="scientific">Xylella fastidiosa</name>
    <dbReference type="NCBI Taxonomy" id="2371"/>
    <lineage>
        <taxon>Bacteria</taxon>
        <taxon>Pseudomonadati</taxon>
        <taxon>Pseudomonadota</taxon>
        <taxon>Gammaproteobacteria</taxon>
        <taxon>Lysobacterales</taxon>
        <taxon>Lysobacteraceae</taxon>
        <taxon>Xylella</taxon>
    </lineage>
</organism>